<evidence type="ECO:0000256" key="8">
    <source>
        <dbReference type="ARBA" id="ARBA00022842"/>
    </source>
</evidence>
<dbReference type="Gene3D" id="1.10.260.40">
    <property type="entry name" value="lambda repressor-like DNA-binding domains"/>
    <property type="match status" value="1"/>
</dbReference>
<accession>A0A387BAA4</accession>
<dbReference type="SMART" id="SM00530">
    <property type="entry name" value="HTH_XRE"/>
    <property type="match status" value="1"/>
</dbReference>
<evidence type="ECO:0000256" key="5">
    <source>
        <dbReference type="ARBA" id="ARBA00022723"/>
    </source>
</evidence>
<name>A0A387BAA4_9MICO</name>
<dbReference type="Pfam" id="PF13560">
    <property type="entry name" value="HTH_31"/>
    <property type="match status" value="1"/>
</dbReference>
<feature type="domain" description="HTH cro/C1-type" evidence="10">
    <location>
        <begin position="4"/>
        <end position="58"/>
    </location>
</feature>
<dbReference type="InterPro" id="IPR052038">
    <property type="entry name" value="Type-VII_TA_antitoxin"/>
</dbReference>
<dbReference type="InterPro" id="IPR001387">
    <property type="entry name" value="Cro/C1-type_HTH"/>
</dbReference>
<reference evidence="12" key="1">
    <citation type="submission" date="2018-09" db="EMBL/GenBank/DDBJ databases">
        <title>Genome sequencing of strain 2DFWR-13.</title>
        <authorList>
            <person name="Heo J."/>
            <person name="Kim S.-J."/>
            <person name="Kwon S.-W."/>
        </authorList>
    </citation>
    <scope>NUCLEOTIDE SEQUENCE [LARGE SCALE GENOMIC DNA]</scope>
    <source>
        <strain evidence="12">2DFWR-13</strain>
    </source>
</reference>
<dbReference type="Proteomes" id="UP000278886">
    <property type="component" value="Chromosome"/>
</dbReference>
<keyword evidence="8" id="KW-0460">Magnesium</keyword>
<evidence type="ECO:0000259" key="10">
    <source>
        <dbReference type="PROSITE" id="PS50943"/>
    </source>
</evidence>
<dbReference type="InterPro" id="IPR002934">
    <property type="entry name" value="Polymerase_NTP_transf_dom"/>
</dbReference>
<keyword evidence="12" id="KW-1185">Reference proteome</keyword>
<dbReference type="GO" id="GO:0005524">
    <property type="term" value="F:ATP binding"/>
    <property type="evidence" value="ECO:0007669"/>
    <property type="project" value="UniProtKB-KW"/>
</dbReference>
<comment type="similarity">
    <text evidence="9">Belongs to the MntA antitoxin family.</text>
</comment>
<protein>
    <submittedName>
        <fullName evidence="11">XRE family transcriptional regulator</fullName>
    </submittedName>
</protein>
<dbReference type="InterPro" id="IPR010982">
    <property type="entry name" value="Lambda_DNA-bd_dom_sf"/>
</dbReference>
<evidence type="ECO:0000313" key="11">
    <source>
        <dbReference type="EMBL" id="AYF98066.1"/>
    </source>
</evidence>
<dbReference type="GO" id="GO:0003677">
    <property type="term" value="F:DNA binding"/>
    <property type="evidence" value="ECO:0007669"/>
    <property type="project" value="InterPro"/>
</dbReference>
<dbReference type="Pfam" id="PF01909">
    <property type="entry name" value="NTP_transf_2"/>
    <property type="match status" value="1"/>
</dbReference>
<dbReference type="GO" id="GO:0046872">
    <property type="term" value="F:metal ion binding"/>
    <property type="evidence" value="ECO:0007669"/>
    <property type="project" value="UniProtKB-KW"/>
</dbReference>
<dbReference type="CDD" id="cd05403">
    <property type="entry name" value="NT_KNTase_like"/>
    <property type="match status" value="1"/>
</dbReference>
<keyword evidence="7" id="KW-0067">ATP-binding</keyword>
<gene>
    <name evidence="11" type="ORF">D7I47_07230</name>
</gene>
<evidence type="ECO:0000256" key="9">
    <source>
        <dbReference type="ARBA" id="ARBA00038276"/>
    </source>
</evidence>
<dbReference type="PROSITE" id="PS50943">
    <property type="entry name" value="HTH_CROC1"/>
    <property type="match status" value="1"/>
</dbReference>
<dbReference type="OrthoDB" id="9803128at2"/>
<dbReference type="PANTHER" id="PTHR33571:SF12">
    <property type="entry name" value="BSL3053 PROTEIN"/>
    <property type="match status" value="1"/>
</dbReference>
<evidence type="ECO:0000256" key="6">
    <source>
        <dbReference type="ARBA" id="ARBA00022741"/>
    </source>
</evidence>
<comment type="cofactor">
    <cofactor evidence="1">
        <name>Mg(2+)</name>
        <dbReference type="ChEBI" id="CHEBI:18420"/>
    </cofactor>
</comment>
<evidence type="ECO:0000256" key="1">
    <source>
        <dbReference type="ARBA" id="ARBA00001946"/>
    </source>
</evidence>
<dbReference type="KEGG" id="lyd:D7I47_07230"/>
<evidence type="ECO:0000256" key="4">
    <source>
        <dbReference type="ARBA" id="ARBA00022695"/>
    </source>
</evidence>
<dbReference type="SUPFAM" id="SSF47413">
    <property type="entry name" value="lambda repressor-like DNA-binding domains"/>
    <property type="match status" value="1"/>
</dbReference>
<keyword evidence="5" id="KW-0479">Metal-binding</keyword>
<evidence type="ECO:0000256" key="3">
    <source>
        <dbReference type="ARBA" id="ARBA00022679"/>
    </source>
</evidence>
<keyword evidence="2" id="KW-1277">Toxin-antitoxin system</keyword>
<sequence length="150" mass="15899">MTEIRAMRLAAGLTQAELAARAGTARPNIAAYESGAKVPSPEVRERLIAAMRPTPSEALRGHEAEVLQIAERNGATRVRVIGSVAKGRDTVDSDLDLLVDPAPTTSLFDLFHLEDEVAQLLGVEVEVLSARTASAEMLATAVELRPTSAA</sequence>
<organism evidence="11 12">
    <name type="scientific">Protaetiibacter intestinalis</name>
    <dbReference type="NCBI Taxonomy" id="2419774"/>
    <lineage>
        <taxon>Bacteria</taxon>
        <taxon>Bacillati</taxon>
        <taxon>Actinomycetota</taxon>
        <taxon>Actinomycetes</taxon>
        <taxon>Micrococcales</taxon>
        <taxon>Microbacteriaceae</taxon>
        <taxon>Protaetiibacter</taxon>
    </lineage>
</organism>
<dbReference type="CDD" id="cd00093">
    <property type="entry name" value="HTH_XRE"/>
    <property type="match status" value="1"/>
</dbReference>
<evidence type="ECO:0000256" key="2">
    <source>
        <dbReference type="ARBA" id="ARBA00022649"/>
    </source>
</evidence>
<keyword evidence="3" id="KW-0808">Transferase</keyword>
<evidence type="ECO:0000313" key="12">
    <source>
        <dbReference type="Proteomes" id="UP000278886"/>
    </source>
</evidence>
<dbReference type="EMBL" id="CP032630">
    <property type="protein sequence ID" value="AYF98066.1"/>
    <property type="molecule type" value="Genomic_DNA"/>
</dbReference>
<dbReference type="AlphaFoldDB" id="A0A387BAA4"/>
<dbReference type="GO" id="GO:0016779">
    <property type="term" value="F:nucleotidyltransferase activity"/>
    <property type="evidence" value="ECO:0007669"/>
    <property type="project" value="UniProtKB-KW"/>
</dbReference>
<dbReference type="RefSeq" id="WP_120762414.1">
    <property type="nucleotide sequence ID" value="NZ_CP032630.1"/>
</dbReference>
<dbReference type="SUPFAM" id="SSF81301">
    <property type="entry name" value="Nucleotidyltransferase"/>
    <property type="match status" value="1"/>
</dbReference>
<evidence type="ECO:0000256" key="7">
    <source>
        <dbReference type="ARBA" id="ARBA00022840"/>
    </source>
</evidence>
<dbReference type="InterPro" id="IPR043519">
    <property type="entry name" value="NT_sf"/>
</dbReference>
<proteinExistence type="inferred from homology"/>
<dbReference type="PANTHER" id="PTHR33571">
    <property type="entry name" value="SSL8005 PROTEIN"/>
    <property type="match status" value="1"/>
</dbReference>
<keyword evidence="6" id="KW-0547">Nucleotide-binding</keyword>
<keyword evidence="4" id="KW-0548">Nucleotidyltransferase</keyword>
<dbReference type="Gene3D" id="3.30.460.10">
    <property type="entry name" value="Beta Polymerase, domain 2"/>
    <property type="match status" value="1"/>
</dbReference>